<feature type="region of interest" description="Disordered" evidence="1">
    <location>
        <begin position="27"/>
        <end position="67"/>
    </location>
</feature>
<keyword evidence="3" id="KW-1185">Reference proteome</keyword>
<evidence type="ECO:0008006" key="4">
    <source>
        <dbReference type="Google" id="ProtNLM"/>
    </source>
</evidence>
<evidence type="ECO:0000256" key="1">
    <source>
        <dbReference type="SAM" id="MobiDB-lite"/>
    </source>
</evidence>
<evidence type="ECO:0000313" key="2">
    <source>
        <dbReference type="EMBL" id="MBJ8338243.1"/>
    </source>
</evidence>
<dbReference type="EMBL" id="JAEMNV010000002">
    <property type="protein sequence ID" value="MBJ8338243.1"/>
    <property type="molecule type" value="Genomic_DNA"/>
</dbReference>
<organism evidence="2 3">
    <name type="scientific">Antrihabitans stalagmiti</name>
    <dbReference type="NCBI Taxonomy" id="2799499"/>
    <lineage>
        <taxon>Bacteria</taxon>
        <taxon>Bacillati</taxon>
        <taxon>Actinomycetota</taxon>
        <taxon>Actinomycetes</taxon>
        <taxon>Mycobacteriales</taxon>
        <taxon>Nocardiaceae</taxon>
        <taxon>Antrihabitans</taxon>
    </lineage>
</organism>
<protein>
    <recommendedName>
        <fullName evidence="4">Serine hydrolase</fullName>
    </recommendedName>
</protein>
<gene>
    <name evidence="2" type="ORF">JGU71_05035</name>
</gene>
<comment type="caution">
    <text evidence="2">The sequence shown here is derived from an EMBL/GenBank/DDBJ whole genome shotgun (WGS) entry which is preliminary data.</text>
</comment>
<proteinExistence type="predicted"/>
<dbReference type="RefSeq" id="WP_199702962.1">
    <property type="nucleotide sequence ID" value="NZ_JAEMNV010000002.1"/>
</dbReference>
<dbReference type="InterPro" id="IPR012338">
    <property type="entry name" value="Beta-lactam/transpept-like"/>
</dbReference>
<dbReference type="SUPFAM" id="SSF56601">
    <property type="entry name" value="beta-lactamase/transpeptidase-like"/>
    <property type="match status" value="1"/>
</dbReference>
<dbReference type="Gene3D" id="3.40.710.10">
    <property type="entry name" value="DD-peptidase/beta-lactamase superfamily"/>
    <property type="match status" value="1"/>
</dbReference>
<dbReference type="AlphaFoldDB" id="A0A934NN21"/>
<name>A0A934NN21_9NOCA</name>
<evidence type="ECO:0000313" key="3">
    <source>
        <dbReference type="Proteomes" id="UP000655868"/>
    </source>
</evidence>
<sequence>MSTERRRRWSSGIAAVTVLLALGTGCQSPERATDGTPAAQPPTVSSDRSPTGSGSATAPPTASTAAPGLPQLQASFEELQATLAGTVGVAIAPVGAGGNPIMLGEWTSGPAWSTIKVPLAIAAFRQVGSGASKYATPAITQSDNAAAEQLWEQLGTPAQAGPAVQAVLVETGDEITTVQQRKIRPEYSAFGQTEWSLAEQVRFTADLPCLPLAAPVVDLMGSIAADQQWGLGAVEGAKYKGGWGPGAVDGGYLVRQLGLITTPTGQIAISMAASPKSGTFEDGTDILTEIGQWLSKHVSELTPGNCA</sequence>
<feature type="compositionally biased region" description="Low complexity" evidence="1">
    <location>
        <begin position="49"/>
        <end position="67"/>
    </location>
</feature>
<accession>A0A934NN21</accession>
<dbReference type="Proteomes" id="UP000655868">
    <property type="component" value="Unassembled WGS sequence"/>
</dbReference>
<dbReference type="PROSITE" id="PS51257">
    <property type="entry name" value="PROKAR_LIPOPROTEIN"/>
    <property type="match status" value="1"/>
</dbReference>
<reference evidence="2" key="1">
    <citation type="submission" date="2020-12" db="EMBL/GenBank/DDBJ databases">
        <title>Antrihabitans popcorni sp. nov. and Antrihabitans auranticaus sp. nov., isolated from a larva cave.</title>
        <authorList>
            <person name="Lee S.D."/>
            <person name="Kim I.S."/>
        </authorList>
    </citation>
    <scope>NUCLEOTIDE SEQUENCE</scope>
    <source>
        <strain evidence="2">YC3-6</strain>
    </source>
</reference>